<accession>A0A645H7L8</accession>
<proteinExistence type="predicted"/>
<sequence length="152" mass="17110">MVTGQKCETAYHGMDRCLAETEEPENAISFSTLFSGTREHPEKRASITELGIDNFTPEHFLYGVLNGMADELKKMYEEGIKAVPERPKQLIGSGNGLRKNKELQKIFEKMFSMQLKIPVHREEAAFGSALFALTSCGICKSIQDAQKMIKYK</sequence>
<comment type="caution">
    <text evidence="1">The sequence shown here is derived from an EMBL/GenBank/DDBJ whole genome shotgun (WGS) entry which is preliminary data.</text>
</comment>
<gene>
    <name evidence="1" type="ORF">SDC9_182505</name>
</gene>
<reference evidence="1" key="1">
    <citation type="submission" date="2019-08" db="EMBL/GenBank/DDBJ databases">
        <authorList>
            <person name="Kucharzyk K."/>
            <person name="Murdoch R.W."/>
            <person name="Higgins S."/>
            <person name="Loffler F."/>
        </authorList>
    </citation>
    <scope>NUCLEOTIDE SEQUENCE</scope>
</reference>
<dbReference type="InterPro" id="IPR043129">
    <property type="entry name" value="ATPase_NBD"/>
</dbReference>
<evidence type="ECO:0000313" key="1">
    <source>
        <dbReference type="EMBL" id="MPN35011.1"/>
    </source>
</evidence>
<dbReference type="SUPFAM" id="SSF53067">
    <property type="entry name" value="Actin-like ATPase domain"/>
    <property type="match status" value="1"/>
</dbReference>
<protein>
    <submittedName>
        <fullName evidence="1">Uncharacterized protein</fullName>
    </submittedName>
</protein>
<dbReference type="AlphaFoldDB" id="A0A645H7L8"/>
<dbReference type="GO" id="GO:0016301">
    <property type="term" value="F:kinase activity"/>
    <property type="evidence" value="ECO:0007669"/>
    <property type="project" value="InterPro"/>
</dbReference>
<name>A0A645H7L8_9ZZZZ</name>
<organism evidence="1">
    <name type="scientific">bioreactor metagenome</name>
    <dbReference type="NCBI Taxonomy" id="1076179"/>
    <lineage>
        <taxon>unclassified sequences</taxon>
        <taxon>metagenomes</taxon>
        <taxon>ecological metagenomes</taxon>
    </lineage>
</organism>
<dbReference type="Gene3D" id="3.30.420.40">
    <property type="match status" value="1"/>
</dbReference>
<dbReference type="EMBL" id="VSSQ01088335">
    <property type="protein sequence ID" value="MPN35011.1"/>
    <property type="molecule type" value="Genomic_DNA"/>
</dbReference>
<dbReference type="GO" id="GO:0005975">
    <property type="term" value="P:carbohydrate metabolic process"/>
    <property type="evidence" value="ECO:0007669"/>
    <property type="project" value="InterPro"/>
</dbReference>